<name>A0A9N9I4Y1_9GLOM</name>
<gene>
    <name evidence="1" type="ORF">CPELLU_LOCUS12817</name>
</gene>
<reference evidence="1" key="1">
    <citation type="submission" date="2021-06" db="EMBL/GenBank/DDBJ databases">
        <authorList>
            <person name="Kallberg Y."/>
            <person name="Tangrot J."/>
            <person name="Rosling A."/>
        </authorList>
    </citation>
    <scope>NUCLEOTIDE SEQUENCE</scope>
    <source>
        <strain evidence="1">FL966</strain>
    </source>
</reference>
<dbReference type="AlphaFoldDB" id="A0A9N9I4Y1"/>
<evidence type="ECO:0000313" key="1">
    <source>
        <dbReference type="EMBL" id="CAG8719627.1"/>
    </source>
</evidence>
<accession>A0A9N9I4Y1</accession>
<dbReference type="EMBL" id="CAJVQA010012805">
    <property type="protein sequence ID" value="CAG8719627.1"/>
    <property type="molecule type" value="Genomic_DNA"/>
</dbReference>
<dbReference type="OrthoDB" id="6718656at2759"/>
<organism evidence="1 2">
    <name type="scientific">Cetraspora pellucida</name>
    <dbReference type="NCBI Taxonomy" id="1433469"/>
    <lineage>
        <taxon>Eukaryota</taxon>
        <taxon>Fungi</taxon>
        <taxon>Fungi incertae sedis</taxon>
        <taxon>Mucoromycota</taxon>
        <taxon>Glomeromycotina</taxon>
        <taxon>Glomeromycetes</taxon>
        <taxon>Diversisporales</taxon>
        <taxon>Gigasporaceae</taxon>
        <taxon>Cetraspora</taxon>
    </lineage>
</organism>
<evidence type="ECO:0000313" key="2">
    <source>
        <dbReference type="Proteomes" id="UP000789759"/>
    </source>
</evidence>
<comment type="caution">
    <text evidence="1">The sequence shown here is derived from an EMBL/GenBank/DDBJ whole genome shotgun (WGS) entry which is preliminary data.</text>
</comment>
<proteinExistence type="predicted"/>
<sequence>MISTISKTVIIVDLGLSKSLDTNSGSLEDGMVVYSDSQYLKNISLYKWNKAFDINNIGVYSEKFQKSSINGIPLDYIDIYRKSWFDNPAEHFQ</sequence>
<dbReference type="Proteomes" id="UP000789759">
    <property type="component" value="Unassembled WGS sequence"/>
</dbReference>
<protein>
    <submittedName>
        <fullName evidence="1">16202_t:CDS:1</fullName>
    </submittedName>
</protein>
<keyword evidence="2" id="KW-1185">Reference proteome</keyword>